<accession>A0A8X6QKW4</accession>
<gene>
    <name evidence="1" type="ORF">NPIL_76371</name>
</gene>
<comment type="caution">
    <text evidence="1">The sequence shown here is derived from an EMBL/GenBank/DDBJ whole genome shotgun (WGS) entry which is preliminary data.</text>
</comment>
<dbReference type="EMBL" id="BMAW01080534">
    <property type="protein sequence ID" value="GFU20080.1"/>
    <property type="molecule type" value="Genomic_DNA"/>
</dbReference>
<dbReference type="AlphaFoldDB" id="A0A8X6QKW4"/>
<protein>
    <submittedName>
        <fullName evidence="1">Uncharacterized protein</fullName>
    </submittedName>
</protein>
<proteinExistence type="predicted"/>
<dbReference type="Proteomes" id="UP000887013">
    <property type="component" value="Unassembled WGS sequence"/>
</dbReference>
<keyword evidence="2" id="KW-1185">Reference proteome</keyword>
<reference evidence="1" key="1">
    <citation type="submission" date="2020-08" db="EMBL/GenBank/DDBJ databases">
        <title>Multicomponent nature underlies the extraordinary mechanical properties of spider dragline silk.</title>
        <authorList>
            <person name="Kono N."/>
            <person name="Nakamura H."/>
            <person name="Mori M."/>
            <person name="Yoshida Y."/>
            <person name="Ohtoshi R."/>
            <person name="Malay A.D."/>
            <person name="Moran D.A.P."/>
            <person name="Tomita M."/>
            <person name="Numata K."/>
            <person name="Arakawa K."/>
        </authorList>
    </citation>
    <scope>NUCLEOTIDE SEQUENCE</scope>
</reference>
<sequence>MVLYFRTIAVKTFKVKDSVSSFLPLQTAVAITMCRSVSIQKIMAIREWPCQIKDTYQQWRHKCPAAPSLLPKGFVQQPYSPGTLHRSIKGWSSLKPV</sequence>
<evidence type="ECO:0000313" key="2">
    <source>
        <dbReference type="Proteomes" id="UP000887013"/>
    </source>
</evidence>
<evidence type="ECO:0000313" key="1">
    <source>
        <dbReference type="EMBL" id="GFU20080.1"/>
    </source>
</evidence>
<name>A0A8X6QKW4_NEPPI</name>
<organism evidence="1 2">
    <name type="scientific">Nephila pilipes</name>
    <name type="common">Giant wood spider</name>
    <name type="synonym">Nephila maculata</name>
    <dbReference type="NCBI Taxonomy" id="299642"/>
    <lineage>
        <taxon>Eukaryota</taxon>
        <taxon>Metazoa</taxon>
        <taxon>Ecdysozoa</taxon>
        <taxon>Arthropoda</taxon>
        <taxon>Chelicerata</taxon>
        <taxon>Arachnida</taxon>
        <taxon>Araneae</taxon>
        <taxon>Araneomorphae</taxon>
        <taxon>Entelegynae</taxon>
        <taxon>Araneoidea</taxon>
        <taxon>Nephilidae</taxon>
        <taxon>Nephila</taxon>
    </lineage>
</organism>